<sequence length="246" mass="25597">MTAAGQDSGVERLRALHRGRASGDPLVLPGPWDAASAQIFAEAGFEALATPSHGVAASLGHADGETPADEMFAAVGRIVRAVAVPVTADIERGYGLAPGRIVERLLDAGAVGCNLEDSEDGRMVGTEEQAGFLSEVIRAAEGRLLVNARIDSYLRPVEDPLADALERGRLYVEAGAECLYPIGAPPADIPVLARELSGPLNVLATRDGPTPHELGTAGATRITFGGGLMERASDAVRDMARELRGV</sequence>
<dbReference type="InterPro" id="IPR039556">
    <property type="entry name" value="ICL/PEPM"/>
</dbReference>
<gene>
    <name evidence="1" type="ORF">GCM10012287_36700</name>
</gene>
<accession>A0ABQ2MHL4</accession>
<dbReference type="InterPro" id="IPR015813">
    <property type="entry name" value="Pyrv/PenolPyrv_kinase-like_dom"/>
</dbReference>
<evidence type="ECO:0000313" key="2">
    <source>
        <dbReference type="Proteomes" id="UP000631535"/>
    </source>
</evidence>
<evidence type="ECO:0000313" key="1">
    <source>
        <dbReference type="EMBL" id="GGO52417.1"/>
    </source>
</evidence>
<organism evidence="1 2">
    <name type="scientific">Streptomyces daqingensis</name>
    <dbReference type="NCBI Taxonomy" id="1472640"/>
    <lineage>
        <taxon>Bacteria</taxon>
        <taxon>Bacillati</taxon>
        <taxon>Actinomycetota</taxon>
        <taxon>Actinomycetes</taxon>
        <taxon>Kitasatosporales</taxon>
        <taxon>Streptomycetaceae</taxon>
        <taxon>Streptomyces</taxon>
    </lineage>
</organism>
<dbReference type="InterPro" id="IPR040442">
    <property type="entry name" value="Pyrv_kinase-like_dom_sf"/>
</dbReference>
<dbReference type="PANTHER" id="PTHR42905:SF16">
    <property type="entry name" value="CARBOXYPHOSPHONOENOLPYRUVATE PHOSPHONOMUTASE-LIKE PROTEIN (AFU_ORTHOLOGUE AFUA_5G07230)"/>
    <property type="match status" value="1"/>
</dbReference>
<dbReference type="Proteomes" id="UP000631535">
    <property type="component" value="Unassembled WGS sequence"/>
</dbReference>
<dbReference type="CDD" id="cd00377">
    <property type="entry name" value="ICL_PEPM"/>
    <property type="match status" value="1"/>
</dbReference>
<name>A0ABQ2MHL4_9ACTN</name>
<dbReference type="Pfam" id="PF13714">
    <property type="entry name" value="PEP_mutase"/>
    <property type="match status" value="1"/>
</dbReference>
<comment type="caution">
    <text evidence="1">The sequence shown here is derived from an EMBL/GenBank/DDBJ whole genome shotgun (WGS) entry which is preliminary data.</text>
</comment>
<dbReference type="PANTHER" id="PTHR42905">
    <property type="entry name" value="PHOSPHOENOLPYRUVATE CARBOXYLASE"/>
    <property type="match status" value="1"/>
</dbReference>
<proteinExistence type="predicted"/>
<dbReference type="Gene3D" id="3.20.20.60">
    <property type="entry name" value="Phosphoenolpyruvate-binding domains"/>
    <property type="match status" value="1"/>
</dbReference>
<dbReference type="RefSeq" id="WP_189038223.1">
    <property type="nucleotide sequence ID" value="NZ_BMMP01000011.1"/>
</dbReference>
<protein>
    <submittedName>
        <fullName evidence="1">Carboxyvinyl-carboxyphosphonate phosphorylmutase</fullName>
    </submittedName>
</protein>
<dbReference type="EMBL" id="BMMP01000011">
    <property type="protein sequence ID" value="GGO52417.1"/>
    <property type="molecule type" value="Genomic_DNA"/>
</dbReference>
<keyword evidence="2" id="KW-1185">Reference proteome</keyword>
<reference evidence="2" key="1">
    <citation type="journal article" date="2019" name="Int. J. Syst. Evol. Microbiol.">
        <title>The Global Catalogue of Microorganisms (GCM) 10K type strain sequencing project: providing services to taxonomists for standard genome sequencing and annotation.</title>
        <authorList>
            <consortium name="The Broad Institute Genomics Platform"/>
            <consortium name="The Broad Institute Genome Sequencing Center for Infectious Disease"/>
            <person name="Wu L."/>
            <person name="Ma J."/>
        </authorList>
    </citation>
    <scope>NUCLEOTIDE SEQUENCE [LARGE SCALE GENOMIC DNA]</scope>
    <source>
        <strain evidence="2">CGMCC 4.7178</strain>
    </source>
</reference>
<dbReference type="SUPFAM" id="SSF51621">
    <property type="entry name" value="Phosphoenolpyruvate/pyruvate domain"/>
    <property type="match status" value="1"/>
</dbReference>